<dbReference type="Proteomes" id="UP000499080">
    <property type="component" value="Unassembled WGS sequence"/>
</dbReference>
<dbReference type="AlphaFoldDB" id="A0A4Y2SJH7"/>
<gene>
    <name evidence="2" type="ORF">AVEN_166825_1</name>
</gene>
<feature type="region of interest" description="Disordered" evidence="1">
    <location>
        <begin position="71"/>
        <end position="182"/>
    </location>
</feature>
<sequence length="182" mass="20760">MEKEKQIQELHTKKNISYFEAKNILFPQQSTNSYTKAVKSSSFQSTQTDEKITKVVVPPLVKLKPVTVRSLRAQKASSAEKPNLSLPKDQFLHKNEKSSKSEKWQQVKESKAAKRARVLAERRNQELTLPSNRPLTEKDFRIKTKVKTDNDTDSDLVLSVNPSDEDMSTSEVDEELSPLKKS</sequence>
<evidence type="ECO:0000256" key="1">
    <source>
        <dbReference type="SAM" id="MobiDB-lite"/>
    </source>
</evidence>
<dbReference type="EMBL" id="BGPR01022240">
    <property type="protein sequence ID" value="GBN88362.1"/>
    <property type="molecule type" value="Genomic_DNA"/>
</dbReference>
<evidence type="ECO:0000313" key="2">
    <source>
        <dbReference type="EMBL" id="GBN88362.1"/>
    </source>
</evidence>
<keyword evidence="3" id="KW-1185">Reference proteome</keyword>
<protein>
    <submittedName>
        <fullName evidence="2">Uncharacterized protein</fullName>
    </submittedName>
</protein>
<feature type="compositionally biased region" description="Basic and acidic residues" evidence="1">
    <location>
        <begin position="135"/>
        <end position="150"/>
    </location>
</feature>
<evidence type="ECO:0000313" key="3">
    <source>
        <dbReference type="Proteomes" id="UP000499080"/>
    </source>
</evidence>
<comment type="caution">
    <text evidence="2">The sequence shown here is derived from an EMBL/GenBank/DDBJ whole genome shotgun (WGS) entry which is preliminary data.</text>
</comment>
<feature type="compositionally biased region" description="Basic and acidic residues" evidence="1">
    <location>
        <begin position="90"/>
        <end position="125"/>
    </location>
</feature>
<proteinExistence type="predicted"/>
<name>A0A4Y2SJH7_ARAVE</name>
<organism evidence="2 3">
    <name type="scientific">Araneus ventricosus</name>
    <name type="common">Orbweaver spider</name>
    <name type="synonym">Epeira ventricosa</name>
    <dbReference type="NCBI Taxonomy" id="182803"/>
    <lineage>
        <taxon>Eukaryota</taxon>
        <taxon>Metazoa</taxon>
        <taxon>Ecdysozoa</taxon>
        <taxon>Arthropoda</taxon>
        <taxon>Chelicerata</taxon>
        <taxon>Arachnida</taxon>
        <taxon>Araneae</taxon>
        <taxon>Araneomorphae</taxon>
        <taxon>Entelegynae</taxon>
        <taxon>Araneoidea</taxon>
        <taxon>Araneidae</taxon>
        <taxon>Araneus</taxon>
    </lineage>
</organism>
<reference evidence="2 3" key="1">
    <citation type="journal article" date="2019" name="Sci. Rep.">
        <title>Orb-weaving spider Araneus ventricosus genome elucidates the spidroin gene catalogue.</title>
        <authorList>
            <person name="Kono N."/>
            <person name="Nakamura H."/>
            <person name="Ohtoshi R."/>
            <person name="Moran D.A.P."/>
            <person name="Shinohara A."/>
            <person name="Yoshida Y."/>
            <person name="Fujiwara M."/>
            <person name="Mori M."/>
            <person name="Tomita M."/>
            <person name="Arakawa K."/>
        </authorList>
    </citation>
    <scope>NUCLEOTIDE SEQUENCE [LARGE SCALE GENOMIC DNA]</scope>
</reference>
<feature type="compositionally biased region" description="Acidic residues" evidence="1">
    <location>
        <begin position="163"/>
        <end position="176"/>
    </location>
</feature>
<accession>A0A4Y2SJH7</accession>